<evidence type="ECO:0000313" key="2">
    <source>
        <dbReference type="EMBL" id="MBB4839260.1"/>
    </source>
</evidence>
<dbReference type="RefSeq" id="WP_184167046.1">
    <property type="nucleotide sequence ID" value="NZ_JACHLN010000002.1"/>
</dbReference>
<gene>
    <name evidence="2" type="ORF">HNP52_002329</name>
</gene>
<organism evidence="2 3">
    <name type="scientific">Sphingomonas kyeonggiensis</name>
    <dbReference type="NCBI Taxonomy" id="1268553"/>
    <lineage>
        <taxon>Bacteria</taxon>
        <taxon>Pseudomonadati</taxon>
        <taxon>Pseudomonadota</taxon>
        <taxon>Alphaproteobacteria</taxon>
        <taxon>Sphingomonadales</taxon>
        <taxon>Sphingomonadaceae</taxon>
        <taxon>Sphingomonas</taxon>
    </lineage>
</organism>
<reference evidence="2 3" key="1">
    <citation type="submission" date="2020-08" db="EMBL/GenBank/DDBJ databases">
        <title>Functional genomics of gut bacteria from endangered species of beetles.</title>
        <authorList>
            <person name="Carlos-Shanley C."/>
        </authorList>
    </citation>
    <scope>NUCLEOTIDE SEQUENCE [LARGE SCALE GENOMIC DNA]</scope>
    <source>
        <strain evidence="2 3">S00224</strain>
    </source>
</reference>
<proteinExistence type="predicted"/>
<accession>A0A7W7K2Q7</accession>
<dbReference type="Proteomes" id="UP000575241">
    <property type="component" value="Unassembled WGS sequence"/>
</dbReference>
<evidence type="ECO:0000313" key="3">
    <source>
        <dbReference type="Proteomes" id="UP000575241"/>
    </source>
</evidence>
<sequence>MGLFDWLKRFAKAPATAAAEPTPPVPASEPESGWHTGCEGETLWVLDPEGKRHTLPLSHLHAVAIETSDTGPLGDDFWWLFYGPDEDVAFTLPGGASGEGAMAEKIAALPDFHHDMYAAAIRSTDVDTFVVWQRPFD</sequence>
<dbReference type="EMBL" id="JACHLN010000002">
    <property type="protein sequence ID" value="MBB4839260.1"/>
    <property type="molecule type" value="Genomic_DNA"/>
</dbReference>
<name>A0A7W7K2Q7_9SPHN</name>
<keyword evidence="3" id="KW-1185">Reference proteome</keyword>
<protein>
    <submittedName>
        <fullName evidence="2">Uncharacterized protein</fullName>
    </submittedName>
</protein>
<evidence type="ECO:0000256" key="1">
    <source>
        <dbReference type="SAM" id="MobiDB-lite"/>
    </source>
</evidence>
<dbReference type="AlphaFoldDB" id="A0A7W7K2Q7"/>
<comment type="caution">
    <text evidence="2">The sequence shown here is derived from an EMBL/GenBank/DDBJ whole genome shotgun (WGS) entry which is preliminary data.</text>
</comment>
<feature type="region of interest" description="Disordered" evidence="1">
    <location>
        <begin position="15"/>
        <end position="38"/>
    </location>
</feature>